<dbReference type="EMBL" id="SMFR01000014">
    <property type="protein sequence ID" value="TCJ88055.1"/>
    <property type="molecule type" value="Genomic_DNA"/>
</dbReference>
<dbReference type="InterPro" id="IPR001647">
    <property type="entry name" value="HTH_TetR"/>
</dbReference>
<gene>
    <name evidence="6" type="ORF">DFR71_6694</name>
</gene>
<evidence type="ECO:0000313" key="6">
    <source>
        <dbReference type="EMBL" id="TCJ88055.1"/>
    </source>
</evidence>
<protein>
    <submittedName>
        <fullName evidence="6">TetR family transcriptional regulator</fullName>
    </submittedName>
</protein>
<evidence type="ECO:0000313" key="7">
    <source>
        <dbReference type="Proteomes" id="UP000294856"/>
    </source>
</evidence>
<accession>A0A4V2P929</accession>
<dbReference type="GO" id="GO:0000976">
    <property type="term" value="F:transcription cis-regulatory region binding"/>
    <property type="evidence" value="ECO:0007669"/>
    <property type="project" value="TreeGrafter"/>
</dbReference>
<dbReference type="STRING" id="1210063.GCA_001612665_06602"/>
<dbReference type="AlphaFoldDB" id="A0A4V2P929"/>
<reference evidence="6 7" key="1">
    <citation type="submission" date="2019-03" db="EMBL/GenBank/DDBJ databases">
        <title>Genomic Encyclopedia of Type Strains, Phase IV (KMG-IV): sequencing the most valuable type-strain genomes for metagenomic binning, comparative biology and taxonomic classification.</title>
        <authorList>
            <person name="Goeker M."/>
        </authorList>
    </citation>
    <scope>NUCLEOTIDE SEQUENCE [LARGE SCALE GENOMIC DNA]</scope>
    <source>
        <strain evidence="6 7">DSM 44684</strain>
    </source>
</reference>
<dbReference type="PANTHER" id="PTHR30055:SF234">
    <property type="entry name" value="HTH-TYPE TRANSCRIPTIONAL REGULATOR BETI"/>
    <property type="match status" value="1"/>
</dbReference>
<organism evidence="6 7">
    <name type="scientific">Nocardia alba</name>
    <dbReference type="NCBI Taxonomy" id="225051"/>
    <lineage>
        <taxon>Bacteria</taxon>
        <taxon>Bacillati</taxon>
        <taxon>Actinomycetota</taxon>
        <taxon>Actinomycetes</taxon>
        <taxon>Mycobacteriales</taxon>
        <taxon>Nocardiaceae</taxon>
        <taxon>Nocardia</taxon>
    </lineage>
</organism>
<name>A0A4V2P929_9NOCA</name>
<evidence type="ECO:0000259" key="5">
    <source>
        <dbReference type="PROSITE" id="PS50977"/>
    </source>
</evidence>
<keyword evidence="2 4" id="KW-0238">DNA-binding</keyword>
<proteinExistence type="predicted"/>
<comment type="caution">
    <text evidence="6">The sequence shown here is derived from an EMBL/GenBank/DDBJ whole genome shotgun (WGS) entry which is preliminary data.</text>
</comment>
<sequence length="190" mass="21145">MRAAMALWRTKGFADTTVTDICKAAGVSKALFYVYFARREDVLLEVEILTMRDAHAAAEKVVSKPYELLDVITLVIDALEQRARHFPPELIFETVLETYRLEQRTLAGGGTDADIAYLFLDPFRQAQRDGKLAAHVDVVRVARLAQMLVADGVRCWAATGFGNEPLAPKLAAEVDTIISAFQQPDAHRRL</sequence>
<feature type="DNA-binding region" description="H-T-H motif" evidence="4">
    <location>
        <begin position="17"/>
        <end position="36"/>
    </location>
</feature>
<keyword evidence="7" id="KW-1185">Reference proteome</keyword>
<evidence type="ECO:0000256" key="2">
    <source>
        <dbReference type="ARBA" id="ARBA00023125"/>
    </source>
</evidence>
<dbReference type="Gene3D" id="1.10.357.10">
    <property type="entry name" value="Tetracycline Repressor, domain 2"/>
    <property type="match status" value="1"/>
</dbReference>
<keyword evidence="1" id="KW-0805">Transcription regulation</keyword>
<dbReference type="InterPro" id="IPR009057">
    <property type="entry name" value="Homeodomain-like_sf"/>
</dbReference>
<dbReference type="PROSITE" id="PS50977">
    <property type="entry name" value="HTH_TETR_2"/>
    <property type="match status" value="1"/>
</dbReference>
<dbReference type="Proteomes" id="UP000294856">
    <property type="component" value="Unassembled WGS sequence"/>
</dbReference>
<evidence type="ECO:0000256" key="4">
    <source>
        <dbReference type="PROSITE-ProRule" id="PRU00335"/>
    </source>
</evidence>
<dbReference type="SUPFAM" id="SSF46689">
    <property type="entry name" value="Homeodomain-like"/>
    <property type="match status" value="1"/>
</dbReference>
<evidence type="ECO:0000256" key="3">
    <source>
        <dbReference type="ARBA" id="ARBA00023163"/>
    </source>
</evidence>
<keyword evidence="3" id="KW-0804">Transcription</keyword>
<dbReference type="GO" id="GO:0003700">
    <property type="term" value="F:DNA-binding transcription factor activity"/>
    <property type="evidence" value="ECO:0007669"/>
    <property type="project" value="TreeGrafter"/>
</dbReference>
<dbReference type="Pfam" id="PF00440">
    <property type="entry name" value="TetR_N"/>
    <property type="match status" value="1"/>
</dbReference>
<feature type="domain" description="HTH tetR-type" evidence="5">
    <location>
        <begin position="1"/>
        <end position="54"/>
    </location>
</feature>
<dbReference type="InterPro" id="IPR050109">
    <property type="entry name" value="HTH-type_TetR-like_transc_reg"/>
</dbReference>
<evidence type="ECO:0000256" key="1">
    <source>
        <dbReference type="ARBA" id="ARBA00023015"/>
    </source>
</evidence>
<dbReference type="PANTHER" id="PTHR30055">
    <property type="entry name" value="HTH-TYPE TRANSCRIPTIONAL REGULATOR RUTR"/>
    <property type="match status" value="1"/>
</dbReference>